<reference evidence="4" key="1">
    <citation type="submission" date="2022-01" db="UniProtKB">
        <authorList>
            <consortium name="EnsemblMetazoa"/>
        </authorList>
    </citation>
    <scope>IDENTIFICATION</scope>
</reference>
<name>A0A8I6SL70_CIMLE</name>
<dbReference type="AlphaFoldDB" id="A0A8I6SL70"/>
<dbReference type="Proteomes" id="UP000494040">
    <property type="component" value="Unassembled WGS sequence"/>
</dbReference>
<dbReference type="Pfam" id="PF00685">
    <property type="entry name" value="Sulfotransfer_1"/>
    <property type="match status" value="1"/>
</dbReference>
<dbReference type="InterPro" id="IPR000863">
    <property type="entry name" value="Sulfotransferase_dom"/>
</dbReference>
<comment type="similarity">
    <text evidence="1">Belongs to the sulfotransferase 1 family.</text>
</comment>
<dbReference type="OrthoDB" id="205623at2759"/>
<organism evidence="4 5">
    <name type="scientific">Cimex lectularius</name>
    <name type="common">Bed bug</name>
    <name type="synonym">Acanthia lectularia</name>
    <dbReference type="NCBI Taxonomy" id="79782"/>
    <lineage>
        <taxon>Eukaryota</taxon>
        <taxon>Metazoa</taxon>
        <taxon>Ecdysozoa</taxon>
        <taxon>Arthropoda</taxon>
        <taxon>Hexapoda</taxon>
        <taxon>Insecta</taxon>
        <taxon>Pterygota</taxon>
        <taxon>Neoptera</taxon>
        <taxon>Paraneoptera</taxon>
        <taxon>Hemiptera</taxon>
        <taxon>Heteroptera</taxon>
        <taxon>Panheteroptera</taxon>
        <taxon>Cimicomorpha</taxon>
        <taxon>Cimicidae</taxon>
        <taxon>Cimex</taxon>
    </lineage>
</organism>
<dbReference type="RefSeq" id="XP_024083263.1">
    <property type="nucleotide sequence ID" value="XM_024227495.1"/>
</dbReference>
<accession>A0A8I6SL70</accession>
<dbReference type="EnsemblMetazoa" id="XM_014388705.2">
    <property type="protein sequence ID" value="XP_014244191.1"/>
    <property type="gene ID" value="LOC106663680"/>
</dbReference>
<evidence type="ECO:0000313" key="4">
    <source>
        <dbReference type="EnsemblMetazoa" id="XP_024083262.1"/>
    </source>
</evidence>
<dbReference type="EnsemblMetazoa" id="XM_014388707.2">
    <property type="protein sequence ID" value="XP_014244193.1"/>
    <property type="gene ID" value="LOC106663680"/>
</dbReference>
<dbReference type="OMA" id="DQFTKGC"/>
<evidence type="ECO:0000256" key="1">
    <source>
        <dbReference type="ARBA" id="ARBA00005771"/>
    </source>
</evidence>
<dbReference type="EnsemblMetazoa" id="XM_024227495.1">
    <property type="protein sequence ID" value="XP_024083263.1"/>
    <property type="gene ID" value="LOC106663680"/>
</dbReference>
<evidence type="ECO:0000256" key="2">
    <source>
        <dbReference type="ARBA" id="ARBA00022679"/>
    </source>
</evidence>
<sequence>MFPFEIKNVEEQLNKQLMDDFKGERNGFCQVGPKKWFLPVQYKDHADKYYNFKLREDDLWIVTYPRSGTTFTQELLWLVNNDCDFEKAKNTVLIERFPFFEFNVLHSKQFTDEIIELNGRKEEVIKELERRHIPGYVFGEEMASPRHLKTHLPLSLLPPKLLDTCKVVYVARNAKDVAISYFHHNRLFTAHDFSGDFDKYWDYFEKDLLLYSPYLDHIKEGWSQKDHPNLLFLFYEDLIYDLEGCIRKIAAFLNKSISDEQIEKLKKHLHIDNFRNVPIMKNVKIDGLVNSGAEGFIRRGKVGGNKEYATNADLDSRADKWVENNLPKTGVKFPMRN</sequence>
<dbReference type="KEGG" id="clec:106663680"/>
<feature type="domain" description="Sulfotransferase" evidence="3">
    <location>
        <begin position="57"/>
        <end position="329"/>
    </location>
</feature>
<dbReference type="RefSeq" id="XP_024083262.1">
    <property type="nucleotide sequence ID" value="XM_024227494.1"/>
</dbReference>
<dbReference type="GO" id="GO:0008146">
    <property type="term" value="F:sulfotransferase activity"/>
    <property type="evidence" value="ECO:0007669"/>
    <property type="project" value="InterPro"/>
</dbReference>
<dbReference type="EnsemblMetazoa" id="XM_024227494.1">
    <property type="protein sequence ID" value="XP_024083262.1"/>
    <property type="gene ID" value="LOC106663680"/>
</dbReference>
<protein>
    <recommendedName>
        <fullName evidence="3">Sulfotransferase domain-containing protein</fullName>
    </recommendedName>
</protein>
<proteinExistence type="inferred from homology"/>
<dbReference type="PANTHER" id="PTHR11783">
    <property type="entry name" value="SULFOTRANSFERASE SULT"/>
    <property type="match status" value="1"/>
</dbReference>
<keyword evidence="2" id="KW-0808">Transferase</keyword>
<evidence type="ECO:0000259" key="3">
    <source>
        <dbReference type="Pfam" id="PF00685"/>
    </source>
</evidence>
<dbReference type="GeneID" id="106663680"/>
<evidence type="ECO:0000313" key="5">
    <source>
        <dbReference type="Proteomes" id="UP000494040"/>
    </source>
</evidence>
<dbReference type="InterPro" id="IPR027417">
    <property type="entry name" value="P-loop_NTPase"/>
</dbReference>
<dbReference type="RefSeq" id="XP_014244193.1">
    <property type="nucleotide sequence ID" value="XM_014388707.2"/>
</dbReference>
<dbReference type="RefSeq" id="XP_014244191.1">
    <property type="nucleotide sequence ID" value="XM_014388705.2"/>
</dbReference>
<dbReference type="SUPFAM" id="SSF52540">
    <property type="entry name" value="P-loop containing nucleoside triphosphate hydrolases"/>
    <property type="match status" value="1"/>
</dbReference>
<dbReference type="Gene3D" id="3.40.50.300">
    <property type="entry name" value="P-loop containing nucleotide triphosphate hydrolases"/>
    <property type="match status" value="1"/>
</dbReference>
<keyword evidence="5" id="KW-1185">Reference proteome</keyword>